<proteinExistence type="predicted"/>
<feature type="signal peptide" evidence="1">
    <location>
        <begin position="1"/>
        <end position="19"/>
    </location>
</feature>
<dbReference type="GeneID" id="54474160"/>
<dbReference type="Proteomes" id="UP000799767">
    <property type="component" value="Unassembled WGS sequence"/>
</dbReference>
<feature type="chain" id="PRO_5025658205" evidence="1">
    <location>
        <begin position="20"/>
        <end position="265"/>
    </location>
</feature>
<dbReference type="OrthoDB" id="5421637at2759"/>
<sequence length="265" mass="26665">MKKFLTLSTTSTLLALASAQNVTVPTTCTGNFTAGTDEVLFTVPYTYDQVISIIGNYQNLTWSGSPAGSVKLNGTDNTVGTARTYPLDGLTVIETILNYSKPASPGPYEEVHNTALLNLGTYEFFIPYDGTTVTEYCGGKASQFNFTAHFCSTNVTAAGALLHEVHLTDAETVGKFLGGKNFTSCAALGGGNAPPASSSTLSATSTTSAAGGSTGMSSATTAASSAATSASSSSASVASGLAPTHTAYAGLGAGAMAVVGAVLML</sequence>
<reference evidence="2" key="1">
    <citation type="journal article" date="2020" name="Stud. Mycol.">
        <title>101 Dothideomycetes genomes: a test case for predicting lifestyles and emergence of pathogens.</title>
        <authorList>
            <person name="Haridas S."/>
            <person name="Albert R."/>
            <person name="Binder M."/>
            <person name="Bloem J."/>
            <person name="Labutti K."/>
            <person name="Salamov A."/>
            <person name="Andreopoulos B."/>
            <person name="Baker S."/>
            <person name="Barry K."/>
            <person name="Bills G."/>
            <person name="Bluhm B."/>
            <person name="Cannon C."/>
            <person name="Castanera R."/>
            <person name="Culley D."/>
            <person name="Daum C."/>
            <person name="Ezra D."/>
            <person name="Gonzalez J."/>
            <person name="Henrissat B."/>
            <person name="Kuo A."/>
            <person name="Liang C."/>
            <person name="Lipzen A."/>
            <person name="Lutzoni F."/>
            <person name="Magnuson J."/>
            <person name="Mondo S."/>
            <person name="Nolan M."/>
            <person name="Ohm R."/>
            <person name="Pangilinan J."/>
            <person name="Park H.-J."/>
            <person name="Ramirez L."/>
            <person name="Alfaro M."/>
            <person name="Sun H."/>
            <person name="Tritt A."/>
            <person name="Yoshinaga Y."/>
            <person name="Zwiers L.-H."/>
            <person name="Turgeon B."/>
            <person name="Goodwin S."/>
            <person name="Spatafora J."/>
            <person name="Crous P."/>
            <person name="Grigoriev I."/>
        </authorList>
    </citation>
    <scope>NUCLEOTIDE SEQUENCE</scope>
    <source>
        <strain evidence="2">CBS 113389</strain>
    </source>
</reference>
<accession>A0A6A6PVU7</accession>
<protein>
    <submittedName>
        <fullName evidence="2">Uncharacterized protein</fullName>
    </submittedName>
</protein>
<dbReference type="RefSeq" id="XP_033590434.1">
    <property type="nucleotide sequence ID" value="XM_033733158.1"/>
</dbReference>
<evidence type="ECO:0000256" key="1">
    <source>
        <dbReference type="SAM" id="SignalP"/>
    </source>
</evidence>
<keyword evidence="3" id="KW-1185">Reference proteome</keyword>
<dbReference type="EMBL" id="MU001634">
    <property type="protein sequence ID" value="KAF2483864.1"/>
    <property type="molecule type" value="Genomic_DNA"/>
</dbReference>
<gene>
    <name evidence="2" type="ORF">BDY17DRAFT_294561</name>
</gene>
<evidence type="ECO:0000313" key="2">
    <source>
        <dbReference type="EMBL" id="KAF2483864.1"/>
    </source>
</evidence>
<dbReference type="AlphaFoldDB" id="A0A6A6PVU7"/>
<name>A0A6A6PVU7_9PEZI</name>
<keyword evidence="1" id="KW-0732">Signal</keyword>
<organism evidence="2 3">
    <name type="scientific">Neohortaea acidophila</name>
    <dbReference type="NCBI Taxonomy" id="245834"/>
    <lineage>
        <taxon>Eukaryota</taxon>
        <taxon>Fungi</taxon>
        <taxon>Dikarya</taxon>
        <taxon>Ascomycota</taxon>
        <taxon>Pezizomycotina</taxon>
        <taxon>Dothideomycetes</taxon>
        <taxon>Dothideomycetidae</taxon>
        <taxon>Mycosphaerellales</taxon>
        <taxon>Teratosphaeriaceae</taxon>
        <taxon>Neohortaea</taxon>
    </lineage>
</organism>
<evidence type="ECO:0000313" key="3">
    <source>
        <dbReference type="Proteomes" id="UP000799767"/>
    </source>
</evidence>